<protein>
    <submittedName>
        <fullName evidence="2">Carbohydrate-binding, CenC-like protein</fullName>
    </submittedName>
</protein>
<dbReference type="AlphaFoldDB" id="A0A2U1KVL4"/>
<dbReference type="OrthoDB" id="3055998at2759"/>
<dbReference type="EMBL" id="PKPP01013550">
    <property type="protein sequence ID" value="PWA40780.1"/>
    <property type="molecule type" value="Genomic_DNA"/>
</dbReference>
<name>A0A2U1KVL4_ARTAN</name>
<keyword evidence="1" id="KW-0472">Membrane</keyword>
<reference evidence="2 3" key="1">
    <citation type="journal article" date="2018" name="Mol. Plant">
        <title>The genome of Artemisia annua provides insight into the evolution of Asteraceae family and artemisinin biosynthesis.</title>
        <authorList>
            <person name="Shen Q."/>
            <person name="Zhang L."/>
            <person name="Liao Z."/>
            <person name="Wang S."/>
            <person name="Yan T."/>
            <person name="Shi P."/>
            <person name="Liu M."/>
            <person name="Fu X."/>
            <person name="Pan Q."/>
            <person name="Wang Y."/>
            <person name="Lv Z."/>
            <person name="Lu X."/>
            <person name="Zhang F."/>
            <person name="Jiang W."/>
            <person name="Ma Y."/>
            <person name="Chen M."/>
            <person name="Hao X."/>
            <person name="Li L."/>
            <person name="Tang Y."/>
            <person name="Lv G."/>
            <person name="Zhou Y."/>
            <person name="Sun X."/>
            <person name="Brodelius P.E."/>
            <person name="Rose J.K.C."/>
            <person name="Tang K."/>
        </authorList>
    </citation>
    <scope>NUCLEOTIDE SEQUENCE [LARGE SCALE GENOMIC DNA]</scope>
    <source>
        <strain evidence="3">cv. Huhao1</strain>
        <tissue evidence="2">Leaf</tissue>
    </source>
</reference>
<proteinExistence type="predicted"/>
<keyword evidence="3" id="KW-1185">Reference proteome</keyword>
<feature type="transmembrane region" description="Helical" evidence="1">
    <location>
        <begin position="309"/>
        <end position="332"/>
    </location>
</feature>
<organism evidence="2 3">
    <name type="scientific">Artemisia annua</name>
    <name type="common">Sweet wormwood</name>
    <dbReference type="NCBI Taxonomy" id="35608"/>
    <lineage>
        <taxon>Eukaryota</taxon>
        <taxon>Viridiplantae</taxon>
        <taxon>Streptophyta</taxon>
        <taxon>Embryophyta</taxon>
        <taxon>Tracheophyta</taxon>
        <taxon>Spermatophyta</taxon>
        <taxon>Magnoliopsida</taxon>
        <taxon>eudicotyledons</taxon>
        <taxon>Gunneridae</taxon>
        <taxon>Pentapetalae</taxon>
        <taxon>asterids</taxon>
        <taxon>campanulids</taxon>
        <taxon>Asterales</taxon>
        <taxon>Asteraceae</taxon>
        <taxon>Asteroideae</taxon>
        <taxon>Anthemideae</taxon>
        <taxon>Artemisiinae</taxon>
        <taxon>Artemisia</taxon>
    </lineage>
</organism>
<gene>
    <name evidence="2" type="ORF">CTI12_AA559720</name>
</gene>
<sequence>MTRGNLPFNRKFSKKIFLKQIREKHKESCTYDISYGCVYKGFFSTKIRDLLKEISSFGGTDGSKIVNNYDSNVVHPTNQNIILSTNTLDDENLVDNLDVEWICVNKECVFHHHKEECDDENIQFHNPPKEIDSQVVENIQFQIPPKEISTHNPNHPYKKDDNKVENNEKSEDRYVCYNGLWHKLKRRHVRNKDWNTMWEEITHADEWIQELGDMGKKIPEGYMVDHNAAVLDQVLREAYAHPSVNGRVLWSAWSTQRCCIMCLTDNSFRNLPTRNVELLTRIWRVSIRKMLIEVLKAFKVLKRFLQVRFLFADLMVLSEYTVLICIVFHLFLEWSCNGSFMTSLDMAAGIIGTSSVAPSQNNKRPRCRQKTTSGVQRIPYNHIGPANRRSQSLSCALNSVPNTPCCSTKLKSKQPLLQH</sequence>
<accession>A0A2U1KVL4</accession>
<dbReference type="Proteomes" id="UP000245207">
    <property type="component" value="Unassembled WGS sequence"/>
</dbReference>
<dbReference type="STRING" id="35608.A0A2U1KVL4"/>
<keyword evidence="1" id="KW-1133">Transmembrane helix</keyword>
<evidence type="ECO:0000256" key="1">
    <source>
        <dbReference type="SAM" id="Phobius"/>
    </source>
</evidence>
<comment type="caution">
    <text evidence="2">The sequence shown here is derived from an EMBL/GenBank/DDBJ whole genome shotgun (WGS) entry which is preliminary data.</text>
</comment>
<evidence type="ECO:0000313" key="2">
    <source>
        <dbReference type="EMBL" id="PWA40780.1"/>
    </source>
</evidence>
<keyword evidence="1" id="KW-0812">Transmembrane</keyword>
<evidence type="ECO:0000313" key="3">
    <source>
        <dbReference type="Proteomes" id="UP000245207"/>
    </source>
</evidence>